<dbReference type="FunFam" id="2.30.29.170:FF:000004">
    <property type="entry name" value="EF-hand domain containing 2"/>
    <property type="match status" value="1"/>
</dbReference>
<dbReference type="FunFam" id="2.30.29.170:FF:000001">
    <property type="entry name" value="EF-hand domain containing 1"/>
    <property type="match status" value="1"/>
</dbReference>
<proteinExistence type="predicted"/>
<organism evidence="8 9">
    <name type="scientific">Zophobas morio</name>
    <dbReference type="NCBI Taxonomy" id="2755281"/>
    <lineage>
        <taxon>Eukaryota</taxon>
        <taxon>Metazoa</taxon>
        <taxon>Ecdysozoa</taxon>
        <taxon>Arthropoda</taxon>
        <taxon>Hexapoda</taxon>
        <taxon>Insecta</taxon>
        <taxon>Pterygota</taxon>
        <taxon>Neoptera</taxon>
        <taxon>Endopterygota</taxon>
        <taxon>Coleoptera</taxon>
        <taxon>Polyphaga</taxon>
        <taxon>Cucujiformia</taxon>
        <taxon>Tenebrionidae</taxon>
        <taxon>Zophobas</taxon>
    </lineage>
</organism>
<dbReference type="EMBL" id="JALNTZ010000004">
    <property type="protein sequence ID" value="KAJ3654533.1"/>
    <property type="molecule type" value="Genomic_DNA"/>
</dbReference>
<dbReference type="FunFam" id="2.30.29.170:FF:000002">
    <property type="entry name" value="EF-hand domain (C-terminal) containing 1"/>
    <property type="match status" value="1"/>
</dbReference>
<evidence type="ECO:0000256" key="5">
    <source>
        <dbReference type="ARBA" id="ARBA00023273"/>
    </source>
</evidence>
<dbReference type="SMART" id="SM00676">
    <property type="entry name" value="DM10"/>
    <property type="match status" value="3"/>
</dbReference>
<feature type="domain" description="DM10" evidence="7">
    <location>
        <begin position="415"/>
        <end position="519"/>
    </location>
</feature>
<dbReference type="PANTHER" id="PTHR12086">
    <property type="entry name" value="EF-HAND DOMAIN C-TERMINAL CONTAINING PROTEIN"/>
    <property type="match status" value="1"/>
</dbReference>
<feature type="domain" description="DM10" evidence="7">
    <location>
        <begin position="88"/>
        <end position="193"/>
    </location>
</feature>
<sequence>MAGLPKLPGLTFTDPTLSSFHLSQTFNVCNGYKVPKYNYRGIGNRELNANSVKFINTNDPVRFDPSLTYGKTKAVAVNIFKPHFALYDQKCLTFKAFFKQGVVESPNEYYRVRHVNIIYFLEDDSITVMEPRTPNSGIDQGRLLKRHRVPKNLAGEYWHWKDFGVGKNIVFYGVVYHLVDCDGFTREYMASQGLVMADPEQLPPDPYTQSRLMSSSSHNTFTKTPSSDDNFRRFLEYDGKVLRFKAIWDDRDSEYGDIRKYEVMYFLHDDTVAVKEIHTKNDGRDPYSQLLRKTKLPKIWTDRPINFPSIYLERSDEEVTEYYQPKDLRVGETIFVLGRKMLLYDCDSFTRNYFKKALCIEQGSPIDVSEKPKPPPERKIPPHDGIGSLEDSLQNTITFLPRPPRKDMVKQILNANKYLRYEMKMEDIHPEDTIRRFILNYSLGDSTCKIFEPPIINSGIIGGKYLKSTLLPKPGTNPLDPEYYTPIDFYIGAIITVFQQRFIITGADLYVYRYMQANSSKFPCEVIENIRNFMFNKGYLNDDINQLMEENKMQIEKEERDAIGDDLKVTQTEMEKCLDKFGISAIEDTTFQKEYPKEELVVPEHNVPPFGIQPVNNDGPYPITTAPVPDLACKDEAQRIATTEYDTEEEKIKKYYDRILRKHKHICENAQPELPPEDDCLTKERKAKAVTFAEDQKCEY</sequence>
<dbReference type="GO" id="GO:0043014">
    <property type="term" value="F:alpha-tubulin binding"/>
    <property type="evidence" value="ECO:0007669"/>
    <property type="project" value="TreeGrafter"/>
</dbReference>
<evidence type="ECO:0000259" key="7">
    <source>
        <dbReference type="PROSITE" id="PS51336"/>
    </source>
</evidence>
<dbReference type="GO" id="GO:0005930">
    <property type="term" value="C:axoneme"/>
    <property type="evidence" value="ECO:0007669"/>
    <property type="project" value="UniProtKB-SubCell"/>
</dbReference>
<feature type="region of interest" description="Disordered" evidence="6">
    <location>
        <begin position="366"/>
        <end position="386"/>
    </location>
</feature>
<dbReference type="PROSITE" id="PS51336">
    <property type="entry name" value="DM10"/>
    <property type="match status" value="3"/>
</dbReference>
<dbReference type="GO" id="GO:0060285">
    <property type="term" value="P:cilium-dependent cell motility"/>
    <property type="evidence" value="ECO:0007669"/>
    <property type="project" value="TreeGrafter"/>
</dbReference>
<keyword evidence="9" id="KW-1185">Reference proteome</keyword>
<comment type="subcellular location">
    <subcellularLocation>
        <location evidence="1">Cytoplasm</location>
        <location evidence="1">Cytoskeleton</location>
        <location evidence="1">Cilium axoneme</location>
    </subcellularLocation>
</comment>
<dbReference type="GO" id="GO:0000281">
    <property type="term" value="P:mitotic cytokinesis"/>
    <property type="evidence" value="ECO:0007669"/>
    <property type="project" value="TreeGrafter"/>
</dbReference>
<dbReference type="InterPro" id="IPR040193">
    <property type="entry name" value="EFHC1/EFHC2/EFHB"/>
</dbReference>
<evidence type="ECO:0000256" key="3">
    <source>
        <dbReference type="ARBA" id="ARBA00022737"/>
    </source>
</evidence>
<evidence type="ECO:0000256" key="4">
    <source>
        <dbReference type="ARBA" id="ARBA00023212"/>
    </source>
</evidence>
<dbReference type="Pfam" id="PF06565">
    <property type="entry name" value="DM10_dom"/>
    <property type="match status" value="3"/>
</dbReference>
<reference evidence="8" key="1">
    <citation type="journal article" date="2023" name="G3 (Bethesda)">
        <title>Whole genome assemblies of Zophobas morio and Tenebrio molitor.</title>
        <authorList>
            <person name="Kaur S."/>
            <person name="Stinson S.A."/>
            <person name="diCenzo G.C."/>
        </authorList>
    </citation>
    <scope>NUCLEOTIDE SEQUENCE</scope>
    <source>
        <strain evidence="8">QUZm001</strain>
    </source>
</reference>
<feature type="compositionally biased region" description="Basic and acidic residues" evidence="6">
    <location>
        <begin position="368"/>
        <end position="382"/>
    </location>
</feature>
<comment type="caution">
    <text evidence="8">The sequence shown here is derived from an EMBL/GenBank/DDBJ whole genome shotgun (WGS) entry which is preliminary data.</text>
</comment>
<dbReference type="InterPro" id="IPR006602">
    <property type="entry name" value="DM10_dom"/>
</dbReference>
<keyword evidence="2" id="KW-0963">Cytoplasm</keyword>
<protein>
    <recommendedName>
        <fullName evidence="7">DM10 domain-containing protein</fullName>
    </recommendedName>
</protein>
<evidence type="ECO:0000313" key="8">
    <source>
        <dbReference type="EMBL" id="KAJ3654533.1"/>
    </source>
</evidence>
<dbReference type="GO" id="GO:0007052">
    <property type="term" value="P:mitotic spindle organization"/>
    <property type="evidence" value="ECO:0007669"/>
    <property type="project" value="TreeGrafter"/>
</dbReference>
<gene>
    <name evidence="8" type="ORF">Zmor_013715</name>
</gene>
<dbReference type="Proteomes" id="UP001168821">
    <property type="component" value="Unassembled WGS sequence"/>
</dbReference>
<dbReference type="GO" id="GO:0072686">
    <property type="term" value="C:mitotic spindle"/>
    <property type="evidence" value="ECO:0007669"/>
    <property type="project" value="TreeGrafter"/>
</dbReference>
<accession>A0AA38MFN2</accession>
<evidence type="ECO:0000313" key="9">
    <source>
        <dbReference type="Proteomes" id="UP001168821"/>
    </source>
</evidence>
<dbReference type="PANTHER" id="PTHR12086:SF9">
    <property type="entry name" value="EF-HAND DOMAIN-CONTAINING PROTEIN 1"/>
    <property type="match status" value="1"/>
</dbReference>
<dbReference type="AlphaFoldDB" id="A0AA38MFN2"/>
<evidence type="ECO:0000256" key="2">
    <source>
        <dbReference type="ARBA" id="ARBA00022490"/>
    </source>
</evidence>
<keyword evidence="3" id="KW-0677">Repeat</keyword>
<feature type="domain" description="DM10" evidence="7">
    <location>
        <begin position="238"/>
        <end position="358"/>
    </location>
</feature>
<name>A0AA38MFN2_9CUCU</name>
<evidence type="ECO:0000256" key="1">
    <source>
        <dbReference type="ARBA" id="ARBA00004430"/>
    </source>
</evidence>
<keyword evidence="5" id="KW-0966">Cell projection</keyword>
<dbReference type="Gene3D" id="2.30.29.170">
    <property type="match status" value="3"/>
</dbReference>
<evidence type="ECO:0000256" key="6">
    <source>
        <dbReference type="SAM" id="MobiDB-lite"/>
    </source>
</evidence>
<keyword evidence="4" id="KW-0206">Cytoskeleton</keyword>